<evidence type="ECO:0000313" key="3">
    <source>
        <dbReference type="Proteomes" id="UP000236928"/>
    </source>
</evidence>
<evidence type="ECO:0000256" key="1">
    <source>
        <dbReference type="SAM" id="Phobius"/>
    </source>
</evidence>
<feature type="transmembrane region" description="Helical" evidence="1">
    <location>
        <begin position="133"/>
        <end position="150"/>
    </location>
</feature>
<reference evidence="2 3" key="1">
    <citation type="submission" date="2014-04" db="EMBL/GenBank/DDBJ databases">
        <title>Comparative Genomics of Cryptosporidium Species.</title>
        <authorList>
            <person name="Silva J.C."/>
            <person name="Su Q."/>
            <person name="Chalmers R."/>
            <person name="Chibucos M.C."/>
            <person name="Elwin K."/>
            <person name="Godinez A."/>
            <person name="Guo F."/>
            <person name="Huynh K."/>
            <person name="Orvis J."/>
            <person name="Ott S."/>
            <person name="Sadzewicz L."/>
            <person name="Sengamalay N."/>
            <person name="Shetty A."/>
            <person name="Sun M."/>
            <person name="Tallon L."/>
            <person name="Xiao L."/>
            <person name="Zhang H."/>
            <person name="Fraser C.M."/>
            <person name="Zhu G."/>
            <person name="Kissinger J."/>
            <person name="Widmer G."/>
        </authorList>
    </citation>
    <scope>NUCLEOTIDE SEQUENCE [LARGE SCALE GENOMIC DNA]</scope>
    <source>
        <strain evidence="2 3">UKMEL1</strain>
    </source>
</reference>
<accession>A0A2P4Z1Z3</accession>
<dbReference type="EMBL" id="JIBK01000039">
    <property type="protein sequence ID" value="POM84092.1"/>
    <property type="molecule type" value="Genomic_DNA"/>
</dbReference>
<dbReference type="Pfam" id="PF05992">
    <property type="entry name" value="SbmA_BacA"/>
    <property type="match status" value="1"/>
</dbReference>
<dbReference type="AlphaFoldDB" id="A0A2P4Z1Z3"/>
<dbReference type="VEuPathDB" id="CryptoDB:CmeUKMEL1_10665"/>
<name>A0A2P4Z1Z3_9CRYT</name>
<feature type="transmembrane region" description="Helical" evidence="1">
    <location>
        <begin position="292"/>
        <end position="315"/>
    </location>
</feature>
<keyword evidence="1" id="KW-0812">Transmembrane</keyword>
<gene>
    <name evidence="2" type="ORF">CmeUKMEL1_10665</name>
</gene>
<keyword evidence="1" id="KW-0472">Membrane</keyword>
<feature type="transmembrane region" description="Helical" evidence="1">
    <location>
        <begin position="62"/>
        <end position="79"/>
    </location>
</feature>
<dbReference type="GO" id="GO:0015833">
    <property type="term" value="P:peptide transport"/>
    <property type="evidence" value="ECO:0007669"/>
    <property type="project" value="InterPro"/>
</dbReference>
<protein>
    <submittedName>
        <fullName evidence="2">SbmA/BacA-like family protein</fullName>
    </submittedName>
</protein>
<sequence>MILFSGLSKRSFIKLLLFLAAVFACSVFLLYLEYSGSSQLKIFGDVLQAAVKDKSSVSASDLYTSFFALISYKLAAVFLKSVSSFLSKKSIFFWRLQLTEYFLENWENIYLIEGVSQRIQEDTMRYCRLFEKFSVFVVQDLFKLFIYLPLLLDLSKHITKTWLIPNTRHLLLVLIIINSVIGTSTIIFPSKYLSRLVYNIDKEEAAFRKNLVLFELEERDPSNFDFDGNYNTVDNTHRSYYRRFYFIKILQLLHFRMSMITYWLFAHPSMVPPYTLGLLKQTMHAFDEVSSVFNLVVSHFKSLVEFIAVFLRLNLMVKQTIKTKETDKSGIYH</sequence>
<feature type="transmembrane region" description="Helical" evidence="1">
    <location>
        <begin position="170"/>
        <end position="188"/>
    </location>
</feature>
<dbReference type="GO" id="GO:0016020">
    <property type="term" value="C:membrane"/>
    <property type="evidence" value="ECO:0007669"/>
    <property type="project" value="InterPro"/>
</dbReference>
<organism evidence="2 3">
    <name type="scientific">Cryptosporidium meleagridis</name>
    <dbReference type="NCBI Taxonomy" id="93969"/>
    <lineage>
        <taxon>Eukaryota</taxon>
        <taxon>Sar</taxon>
        <taxon>Alveolata</taxon>
        <taxon>Apicomplexa</taxon>
        <taxon>Conoidasida</taxon>
        <taxon>Coccidia</taxon>
        <taxon>Eucoccidiorida</taxon>
        <taxon>Eimeriorina</taxon>
        <taxon>Cryptosporidiidae</taxon>
        <taxon>Cryptosporidium</taxon>
    </lineage>
</organism>
<proteinExistence type="predicted"/>
<keyword evidence="1" id="KW-1133">Transmembrane helix</keyword>
<dbReference type="InterPro" id="IPR009248">
    <property type="entry name" value="SbmA_BacA"/>
</dbReference>
<comment type="caution">
    <text evidence="2">The sequence shown here is derived from an EMBL/GenBank/DDBJ whole genome shotgun (WGS) entry which is preliminary data.</text>
</comment>
<dbReference type="OrthoDB" id="343277at2759"/>
<dbReference type="GO" id="GO:1904680">
    <property type="term" value="F:peptide transmembrane transporter activity"/>
    <property type="evidence" value="ECO:0007669"/>
    <property type="project" value="InterPro"/>
</dbReference>
<feature type="transmembrane region" description="Helical" evidence="1">
    <location>
        <begin position="12"/>
        <end position="32"/>
    </location>
</feature>
<feature type="transmembrane region" description="Helical" evidence="1">
    <location>
        <begin position="245"/>
        <end position="265"/>
    </location>
</feature>
<keyword evidence="3" id="KW-1185">Reference proteome</keyword>
<dbReference type="Proteomes" id="UP000236928">
    <property type="component" value="Unassembled WGS sequence"/>
</dbReference>
<evidence type="ECO:0000313" key="2">
    <source>
        <dbReference type="EMBL" id="POM84092.1"/>
    </source>
</evidence>